<dbReference type="InterPro" id="IPR037185">
    <property type="entry name" value="EmrE-like"/>
</dbReference>
<evidence type="ECO:0000259" key="2">
    <source>
        <dbReference type="Pfam" id="PF00892"/>
    </source>
</evidence>
<dbReference type="EMBL" id="MFKF01000366">
    <property type="protein sequence ID" value="OGG45766.1"/>
    <property type="molecule type" value="Genomic_DNA"/>
</dbReference>
<evidence type="ECO:0000256" key="1">
    <source>
        <dbReference type="SAM" id="Phobius"/>
    </source>
</evidence>
<reference evidence="3 4" key="1">
    <citation type="journal article" date="2016" name="Nat. Commun.">
        <title>Thousands of microbial genomes shed light on interconnected biogeochemical processes in an aquifer system.</title>
        <authorList>
            <person name="Anantharaman K."/>
            <person name="Brown C.T."/>
            <person name="Hug L.A."/>
            <person name="Sharon I."/>
            <person name="Castelle C.J."/>
            <person name="Probst A.J."/>
            <person name="Thomas B.C."/>
            <person name="Singh A."/>
            <person name="Wilkins M.J."/>
            <person name="Karaoz U."/>
            <person name="Brodie E.L."/>
            <person name="Williams K.H."/>
            <person name="Hubbard S.S."/>
            <person name="Banfield J.F."/>
        </authorList>
    </citation>
    <scope>NUCLEOTIDE SEQUENCE [LARGE SCALE GENOMIC DNA]</scope>
    <source>
        <strain evidence="4">RIFCSPLOWO2_12_FULL_64_10</strain>
    </source>
</reference>
<feature type="transmembrane region" description="Helical" evidence="1">
    <location>
        <begin position="33"/>
        <end position="53"/>
    </location>
</feature>
<dbReference type="GO" id="GO:0016020">
    <property type="term" value="C:membrane"/>
    <property type="evidence" value="ECO:0007669"/>
    <property type="project" value="InterPro"/>
</dbReference>
<keyword evidence="1" id="KW-0472">Membrane</keyword>
<keyword evidence="1" id="KW-1133">Transmembrane helix</keyword>
<feature type="transmembrane region" description="Helical" evidence="1">
    <location>
        <begin position="206"/>
        <end position="225"/>
    </location>
</feature>
<comment type="caution">
    <text evidence="3">The sequence shown here is derived from an EMBL/GenBank/DDBJ whole genome shotgun (WGS) entry which is preliminary data.</text>
</comment>
<feature type="transmembrane region" description="Helical" evidence="1">
    <location>
        <begin position="232"/>
        <end position="253"/>
    </location>
</feature>
<keyword evidence="1" id="KW-0812">Transmembrane</keyword>
<organism evidence="3 4">
    <name type="scientific">Handelsmanbacteria sp. (strain RIFCSPLOWO2_12_FULL_64_10)</name>
    <dbReference type="NCBI Taxonomy" id="1817868"/>
    <lineage>
        <taxon>Bacteria</taxon>
        <taxon>Candidatus Handelsmaniibacteriota</taxon>
    </lineage>
</organism>
<gene>
    <name evidence="3" type="ORF">A3F84_12250</name>
</gene>
<feature type="transmembrane region" description="Helical" evidence="1">
    <location>
        <begin position="115"/>
        <end position="131"/>
    </location>
</feature>
<feature type="transmembrane region" description="Helical" evidence="1">
    <location>
        <begin position="143"/>
        <end position="164"/>
    </location>
</feature>
<dbReference type="SUPFAM" id="SSF103481">
    <property type="entry name" value="Multidrug resistance efflux transporter EmrE"/>
    <property type="match status" value="2"/>
</dbReference>
<feature type="domain" description="EamA" evidence="2">
    <location>
        <begin position="151"/>
        <end position="276"/>
    </location>
</feature>
<dbReference type="Pfam" id="PF00892">
    <property type="entry name" value="EamA"/>
    <property type="match status" value="1"/>
</dbReference>
<sequence>MTFLILSILLSVLFGHTVRWAQARRRHMMAVGVVNYGVAALACALLTALSGNLNVHGDTLLLGALHGVGYILAYVGMCAAMPRGGLTIPTTIMRLSVVLPVLASVFWWGEQPTQAQVAGVAATLVALVLLGGREMSGASDPRIWPVTGLLFLASGGASVVSKAFLMRGLPDAKTTYMAALFGTAALGGSLSFFFEGFHPTREDVGAGALVGVVNVVATVVMLIALDRVPGVIAFPALACGGLVATAIFCAIVWEERFTRRMLAGMGIALAGLALVNMK</sequence>
<accession>A0A1F6C9A7</accession>
<dbReference type="Gene3D" id="1.10.3730.20">
    <property type="match status" value="1"/>
</dbReference>
<dbReference type="InterPro" id="IPR000620">
    <property type="entry name" value="EamA_dom"/>
</dbReference>
<dbReference type="Proteomes" id="UP000178606">
    <property type="component" value="Unassembled WGS sequence"/>
</dbReference>
<name>A0A1F6C9A7_HANXR</name>
<dbReference type="AlphaFoldDB" id="A0A1F6C9A7"/>
<feature type="transmembrane region" description="Helical" evidence="1">
    <location>
        <begin position="88"/>
        <end position="108"/>
    </location>
</feature>
<protein>
    <recommendedName>
        <fullName evidence="2">EamA domain-containing protein</fullName>
    </recommendedName>
</protein>
<evidence type="ECO:0000313" key="3">
    <source>
        <dbReference type="EMBL" id="OGG45766.1"/>
    </source>
</evidence>
<proteinExistence type="predicted"/>
<feature type="transmembrane region" description="Helical" evidence="1">
    <location>
        <begin position="60"/>
        <end position="82"/>
    </location>
</feature>
<evidence type="ECO:0000313" key="4">
    <source>
        <dbReference type="Proteomes" id="UP000178606"/>
    </source>
</evidence>
<feature type="transmembrane region" description="Helical" evidence="1">
    <location>
        <begin position="176"/>
        <end position="194"/>
    </location>
</feature>